<name>A0A7W3J7G4_9MICO</name>
<accession>A0A7W3J7G4</accession>
<comment type="caution">
    <text evidence="1">The sequence shown here is derived from an EMBL/GenBank/DDBJ whole genome shotgun (WGS) entry which is preliminary data.</text>
</comment>
<sequence length="107" mass="12258">MAPPTELIDQVRALAVQAPSRTYFLALRVRLDALRFQIVACEVWEGDSDLRWTRRTDLPAASGATRLDLERVLVTAGYVYPLESSGRPRWRPDSEHGSFWLDITMPW</sequence>
<protein>
    <submittedName>
        <fullName evidence="1">Uncharacterized protein</fullName>
    </submittedName>
</protein>
<evidence type="ECO:0000313" key="1">
    <source>
        <dbReference type="EMBL" id="MBA8807653.1"/>
    </source>
</evidence>
<keyword evidence="2" id="KW-1185">Reference proteome</keyword>
<dbReference type="Proteomes" id="UP000540568">
    <property type="component" value="Unassembled WGS sequence"/>
</dbReference>
<organism evidence="1 2">
    <name type="scientific">Promicromonospora sukumoe</name>
    <dbReference type="NCBI Taxonomy" id="88382"/>
    <lineage>
        <taxon>Bacteria</taxon>
        <taxon>Bacillati</taxon>
        <taxon>Actinomycetota</taxon>
        <taxon>Actinomycetes</taxon>
        <taxon>Micrococcales</taxon>
        <taxon>Promicromonosporaceae</taxon>
        <taxon>Promicromonospora</taxon>
    </lineage>
</organism>
<dbReference type="AlphaFoldDB" id="A0A7W3J7G4"/>
<reference evidence="1 2" key="1">
    <citation type="submission" date="2020-07" db="EMBL/GenBank/DDBJ databases">
        <title>Sequencing the genomes of 1000 actinobacteria strains.</title>
        <authorList>
            <person name="Klenk H.-P."/>
        </authorList>
    </citation>
    <scope>NUCLEOTIDE SEQUENCE [LARGE SCALE GENOMIC DNA]</scope>
    <source>
        <strain evidence="1 2">DSM 44121</strain>
    </source>
</reference>
<dbReference type="EMBL" id="JACGWV010000001">
    <property type="protein sequence ID" value="MBA8807653.1"/>
    <property type="molecule type" value="Genomic_DNA"/>
</dbReference>
<proteinExistence type="predicted"/>
<evidence type="ECO:0000313" key="2">
    <source>
        <dbReference type="Proteomes" id="UP000540568"/>
    </source>
</evidence>
<gene>
    <name evidence="1" type="ORF">FHX71_001595</name>
</gene>